<sequence length="190" mass="21377">MGAQRPEAARPPAQARAAVGERQLLHVPVAELGLHLRLREGPYPGQAQVPAVERDQTSRSPEIDDLTREDFVTRLGRQRRAADVIDASAPFIQRGGPGHVRSDNRPEFTAMDVKDWFSGVGARAAFINPGSPWKDDDLESVNGKLRDERFSAELFNTLAEAKLLIEQWRRHDNTPRPHSWLRYRPRGDSS</sequence>
<comment type="caution">
    <text evidence="3">The sequence shown here is derived from an EMBL/GenBank/DDBJ whole genome shotgun (WGS) entry which is preliminary data.</text>
</comment>
<evidence type="ECO:0000313" key="4">
    <source>
        <dbReference type="Proteomes" id="UP000317078"/>
    </source>
</evidence>
<feature type="region of interest" description="Disordered" evidence="1">
    <location>
        <begin position="41"/>
        <end position="68"/>
    </location>
</feature>
<proteinExistence type="predicted"/>
<dbReference type="Pfam" id="PF13683">
    <property type="entry name" value="rve_3"/>
    <property type="match status" value="1"/>
</dbReference>
<feature type="compositionally biased region" description="Basic and acidic residues" evidence="1">
    <location>
        <begin position="52"/>
        <end position="68"/>
    </location>
</feature>
<accession>A0A502FWG8</accession>
<dbReference type="PANTHER" id="PTHR47515">
    <property type="entry name" value="LOW CALCIUM RESPONSE LOCUS PROTEIN T"/>
    <property type="match status" value="1"/>
</dbReference>
<keyword evidence="4" id="KW-1185">Reference proteome</keyword>
<name>A0A502FWG8_9PROT</name>
<evidence type="ECO:0000313" key="3">
    <source>
        <dbReference type="EMBL" id="TPG53789.1"/>
    </source>
</evidence>
<reference evidence="3 4" key="1">
    <citation type="journal article" date="2019" name="Environ. Microbiol.">
        <title>Species interactions and distinct microbial communities in high Arctic permafrost affected cryosols are associated with the CH4 and CO2 gas fluxes.</title>
        <authorList>
            <person name="Altshuler I."/>
            <person name="Hamel J."/>
            <person name="Turney S."/>
            <person name="Magnuson E."/>
            <person name="Levesque R."/>
            <person name="Greer C."/>
            <person name="Whyte L.G."/>
        </authorList>
    </citation>
    <scope>NUCLEOTIDE SEQUENCE [LARGE SCALE GENOMIC DNA]</scope>
    <source>
        <strain evidence="3 4">S9.3B</strain>
    </source>
</reference>
<dbReference type="InterPro" id="IPR036397">
    <property type="entry name" value="RNaseH_sf"/>
</dbReference>
<dbReference type="AlphaFoldDB" id="A0A502FWG8"/>
<protein>
    <submittedName>
        <fullName evidence="3">Transposase</fullName>
    </submittedName>
</protein>
<dbReference type="Proteomes" id="UP000317078">
    <property type="component" value="Unassembled WGS sequence"/>
</dbReference>
<dbReference type="PROSITE" id="PS50994">
    <property type="entry name" value="INTEGRASE"/>
    <property type="match status" value="1"/>
</dbReference>
<dbReference type="Gene3D" id="3.30.420.10">
    <property type="entry name" value="Ribonuclease H-like superfamily/Ribonuclease H"/>
    <property type="match status" value="1"/>
</dbReference>
<evidence type="ECO:0000259" key="2">
    <source>
        <dbReference type="PROSITE" id="PS50994"/>
    </source>
</evidence>
<gene>
    <name evidence="3" type="ORF">EAH89_15200</name>
</gene>
<dbReference type="SUPFAM" id="SSF53098">
    <property type="entry name" value="Ribonuclease H-like"/>
    <property type="match status" value="1"/>
</dbReference>
<dbReference type="EMBL" id="RCZP01000014">
    <property type="protein sequence ID" value="TPG53789.1"/>
    <property type="molecule type" value="Genomic_DNA"/>
</dbReference>
<dbReference type="GO" id="GO:0003676">
    <property type="term" value="F:nucleic acid binding"/>
    <property type="evidence" value="ECO:0007669"/>
    <property type="project" value="InterPro"/>
</dbReference>
<dbReference type="InterPro" id="IPR012337">
    <property type="entry name" value="RNaseH-like_sf"/>
</dbReference>
<dbReference type="PANTHER" id="PTHR47515:SF1">
    <property type="entry name" value="BLR2054 PROTEIN"/>
    <property type="match status" value="1"/>
</dbReference>
<feature type="domain" description="Integrase catalytic" evidence="2">
    <location>
        <begin position="38"/>
        <end position="190"/>
    </location>
</feature>
<organism evidence="3 4">
    <name type="scientific">Muricoccus nepalensis</name>
    <dbReference type="NCBI Taxonomy" id="1854500"/>
    <lineage>
        <taxon>Bacteria</taxon>
        <taxon>Pseudomonadati</taxon>
        <taxon>Pseudomonadota</taxon>
        <taxon>Alphaproteobacteria</taxon>
        <taxon>Acetobacterales</taxon>
        <taxon>Roseomonadaceae</taxon>
        <taxon>Muricoccus</taxon>
    </lineage>
</organism>
<dbReference type="OrthoDB" id="9813285at2"/>
<dbReference type="InterPro" id="IPR001584">
    <property type="entry name" value="Integrase_cat-core"/>
</dbReference>
<dbReference type="GO" id="GO:0015074">
    <property type="term" value="P:DNA integration"/>
    <property type="evidence" value="ECO:0007669"/>
    <property type="project" value="InterPro"/>
</dbReference>
<evidence type="ECO:0000256" key="1">
    <source>
        <dbReference type="SAM" id="MobiDB-lite"/>
    </source>
</evidence>